<dbReference type="STRING" id="7209.A0A1I7VJZ3"/>
<dbReference type="AlphaFoldDB" id="A0A1I7VJZ3"/>
<name>A0A1I7VJZ3_LOALO</name>
<feature type="compositionally biased region" description="Basic and acidic residues" evidence="1">
    <location>
        <begin position="82"/>
        <end position="95"/>
    </location>
</feature>
<evidence type="ECO:0000313" key="3">
    <source>
        <dbReference type="WBParaSite" id="EN70_3399"/>
    </source>
</evidence>
<proteinExistence type="predicted"/>
<reference evidence="3" key="2">
    <citation type="submission" date="2016-11" db="UniProtKB">
        <authorList>
            <consortium name="WormBaseParasite"/>
        </authorList>
    </citation>
    <scope>IDENTIFICATION</scope>
</reference>
<reference evidence="2" key="1">
    <citation type="submission" date="2012-04" db="EMBL/GenBank/DDBJ databases">
        <title>The Genome Sequence of Loa loa.</title>
        <authorList>
            <consortium name="The Broad Institute Genome Sequencing Platform"/>
            <consortium name="Broad Institute Genome Sequencing Center for Infectious Disease"/>
            <person name="Nutman T.B."/>
            <person name="Fink D.L."/>
            <person name="Russ C."/>
            <person name="Young S."/>
            <person name="Zeng Q."/>
            <person name="Gargeya S."/>
            <person name="Alvarado L."/>
            <person name="Berlin A."/>
            <person name="Chapman S.B."/>
            <person name="Chen Z."/>
            <person name="Freedman E."/>
            <person name="Gellesch M."/>
            <person name="Goldberg J."/>
            <person name="Griggs A."/>
            <person name="Gujja S."/>
            <person name="Heilman E.R."/>
            <person name="Heiman D."/>
            <person name="Howarth C."/>
            <person name="Mehta T."/>
            <person name="Neiman D."/>
            <person name="Pearson M."/>
            <person name="Roberts A."/>
            <person name="Saif S."/>
            <person name="Shea T."/>
            <person name="Shenoy N."/>
            <person name="Sisk P."/>
            <person name="Stolte C."/>
            <person name="Sykes S."/>
            <person name="White J."/>
            <person name="Yandava C."/>
            <person name="Haas B."/>
            <person name="Henn M.R."/>
            <person name="Nusbaum C."/>
            <person name="Birren B."/>
        </authorList>
    </citation>
    <scope>NUCLEOTIDE SEQUENCE [LARGE SCALE GENOMIC DNA]</scope>
</reference>
<evidence type="ECO:0000256" key="1">
    <source>
        <dbReference type="SAM" id="MobiDB-lite"/>
    </source>
</evidence>
<accession>A0A1I7VJZ3</accession>
<evidence type="ECO:0000313" key="2">
    <source>
        <dbReference type="Proteomes" id="UP000095285"/>
    </source>
</evidence>
<feature type="region of interest" description="Disordered" evidence="1">
    <location>
        <begin position="82"/>
        <end position="104"/>
    </location>
</feature>
<dbReference type="WBParaSite" id="EN70_3399">
    <property type="protein sequence ID" value="EN70_3399"/>
    <property type="gene ID" value="EN70_3399"/>
</dbReference>
<keyword evidence="2" id="KW-1185">Reference proteome</keyword>
<dbReference type="Proteomes" id="UP000095285">
    <property type="component" value="Unassembled WGS sequence"/>
</dbReference>
<sequence length="392" mass="44407">MDGGIDRSWGTHIQTHIQTHVHTHAHTHIRMQTDNYRHEKRRESIEHASDVQTFDVLSGECVTITSLSDRMADAKTGIERGSMKTGFKREDDSEKSISSNEDFESSCSNVQGNVYSIGDAIKYGQPSTSWKTIQFQLLFSIDTPTGWLIDGRKVKIIGSQTRIFGHSASGDEKSNDPFIDLFKKHVVKRRVPILSYGLQQKRAMESAILTCGSEINNKEENTFDENEHGNETLAETVAKQQQIIEKLKNQLKSCASLNVHTLPIRIEEERATAFERKDGFNYFFVVVDWKRNNEGIARQHLHLAFKQSNSSIYVYDHGPLSGRYFTVGDRIIDIDGIAFVRAADLRDQILWSHHNKDHFTSIIERPATEQAARIVSTLLQPSVSSFSVVLSV</sequence>
<protein>
    <submittedName>
        <fullName evidence="3">PDZ domain-containing protein</fullName>
    </submittedName>
</protein>
<organism evidence="2 3">
    <name type="scientific">Loa loa</name>
    <name type="common">Eye worm</name>
    <name type="synonym">Filaria loa</name>
    <dbReference type="NCBI Taxonomy" id="7209"/>
    <lineage>
        <taxon>Eukaryota</taxon>
        <taxon>Metazoa</taxon>
        <taxon>Ecdysozoa</taxon>
        <taxon>Nematoda</taxon>
        <taxon>Chromadorea</taxon>
        <taxon>Rhabditida</taxon>
        <taxon>Spirurina</taxon>
        <taxon>Spiruromorpha</taxon>
        <taxon>Filarioidea</taxon>
        <taxon>Onchocercidae</taxon>
        <taxon>Loa</taxon>
    </lineage>
</organism>